<dbReference type="Proteomes" id="UP001165960">
    <property type="component" value="Unassembled WGS sequence"/>
</dbReference>
<accession>A0ACC2ULS7</accession>
<dbReference type="EMBL" id="QTSX02000206">
    <property type="protein sequence ID" value="KAJ9087734.1"/>
    <property type="molecule type" value="Genomic_DNA"/>
</dbReference>
<gene>
    <name evidence="1" type="ORF">DSO57_1030254</name>
</gene>
<sequence length="108" mass="11365">MKQMVGILLPLLGALIIPPFDTMIPLKTIPGFSLQGLDPRKTREGSLQGAQGQGSNPDLGPGFQGEKIDNPDTLAQFTALPVARTPHALPKALKGTSPTCVCRAKHGL</sequence>
<evidence type="ECO:0000313" key="2">
    <source>
        <dbReference type="Proteomes" id="UP001165960"/>
    </source>
</evidence>
<evidence type="ECO:0000313" key="1">
    <source>
        <dbReference type="EMBL" id="KAJ9087734.1"/>
    </source>
</evidence>
<organism evidence="1 2">
    <name type="scientific">Entomophthora muscae</name>
    <dbReference type="NCBI Taxonomy" id="34485"/>
    <lineage>
        <taxon>Eukaryota</taxon>
        <taxon>Fungi</taxon>
        <taxon>Fungi incertae sedis</taxon>
        <taxon>Zoopagomycota</taxon>
        <taxon>Entomophthoromycotina</taxon>
        <taxon>Entomophthoromycetes</taxon>
        <taxon>Entomophthorales</taxon>
        <taxon>Entomophthoraceae</taxon>
        <taxon>Entomophthora</taxon>
    </lineage>
</organism>
<proteinExistence type="predicted"/>
<keyword evidence="2" id="KW-1185">Reference proteome</keyword>
<name>A0ACC2ULS7_9FUNG</name>
<protein>
    <submittedName>
        <fullName evidence="1">Uncharacterized protein</fullName>
    </submittedName>
</protein>
<reference evidence="1" key="1">
    <citation type="submission" date="2022-04" db="EMBL/GenBank/DDBJ databases">
        <title>Genome of the entomopathogenic fungus Entomophthora muscae.</title>
        <authorList>
            <person name="Elya C."/>
            <person name="Lovett B.R."/>
            <person name="Lee E."/>
            <person name="Macias A.M."/>
            <person name="Hajek A.E."/>
            <person name="De Bivort B.L."/>
            <person name="Kasson M.T."/>
            <person name="De Fine Licht H.H."/>
            <person name="Stajich J.E."/>
        </authorList>
    </citation>
    <scope>NUCLEOTIDE SEQUENCE</scope>
    <source>
        <strain evidence="1">Berkeley</strain>
    </source>
</reference>
<comment type="caution">
    <text evidence="1">The sequence shown here is derived from an EMBL/GenBank/DDBJ whole genome shotgun (WGS) entry which is preliminary data.</text>
</comment>